<keyword evidence="3" id="KW-1185">Reference proteome</keyword>
<evidence type="ECO:0000313" key="2">
    <source>
        <dbReference type="EMBL" id="KAJ7715226.1"/>
    </source>
</evidence>
<proteinExistence type="predicted"/>
<reference evidence="2" key="1">
    <citation type="submission" date="2023-03" db="EMBL/GenBank/DDBJ databases">
        <title>Massive genome expansion in bonnet fungi (Mycena s.s.) driven by repeated elements and novel gene families across ecological guilds.</title>
        <authorList>
            <consortium name="Lawrence Berkeley National Laboratory"/>
            <person name="Harder C.B."/>
            <person name="Miyauchi S."/>
            <person name="Viragh M."/>
            <person name="Kuo A."/>
            <person name="Thoen E."/>
            <person name="Andreopoulos B."/>
            <person name="Lu D."/>
            <person name="Skrede I."/>
            <person name="Drula E."/>
            <person name="Henrissat B."/>
            <person name="Morin E."/>
            <person name="Kohler A."/>
            <person name="Barry K."/>
            <person name="LaButti K."/>
            <person name="Morin E."/>
            <person name="Salamov A."/>
            <person name="Lipzen A."/>
            <person name="Mereny Z."/>
            <person name="Hegedus B."/>
            <person name="Baldrian P."/>
            <person name="Stursova M."/>
            <person name="Weitz H."/>
            <person name="Taylor A."/>
            <person name="Grigoriev I.V."/>
            <person name="Nagy L.G."/>
            <person name="Martin F."/>
            <person name="Kauserud H."/>
        </authorList>
    </citation>
    <scope>NUCLEOTIDE SEQUENCE</scope>
    <source>
        <strain evidence="2">CBHHK188m</strain>
    </source>
</reference>
<gene>
    <name evidence="2" type="ORF">DFH07DRAFT_974235</name>
</gene>
<evidence type="ECO:0000313" key="3">
    <source>
        <dbReference type="Proteomes" id="UP001215280"/>
    </source>
</evidence>
<name>A0AAD7HA76_9AGAR</name>
<feature type="compositionally biased region" description="Acidic residues" evidence="1">
    <location>
        <begin position="50"/>
        <end position="62"/>
    </location>
</feature>
<feature type="region of interest" description="Disordered" evidence="1">
    <location>
        <begin position="226"/>
        <end position="266"/>
    </location>
</feature>
<comment type="caution">
    <text evidence="2">The sequence shown here is derived from an EMBL/GenBank/DDBJ whole genome shotgun (WGS) entry which is preliminary data.</text>
</comment>
<dbReference type="AlphaFoldDB" id="A0AAD7HA76"/>
<sequence>MIASSNLSASSKPNSKRKSSEPTSDAEDPPEAKRIRSTKDGSVTVHEIPDENNLDFQPEVEDDHISVHDSSGDESDATQHQSRSRSEQKKPAKKKQKQGTKQSDVVGEDGLLADINVQPIVQLEIPTDPSADMLHFSGRKFNKPGEDGGGDKSHRTCTICKDFVADVSTNRRHYAKFHKPEYHTWCKTNDFESKLEEDVKARQQEQKANELKKKLLRQLLYVESGQSQGSPTSEFAVSRNTTKNRVSDYSVRSSAQDYKDEGRGSTNAEIAKKQSIIKLKYKT</sequence>
<organism evidence="2 3">
    <name type="scientific">Mycena maculata</name>
    <dbReference type="NCBI Taxonomy" id="230809"/>
    <lineage>
        <taxon>Eukaryota</taxon>
        <taxon>Fungi</taxon>
        <taxon>Dikarya</taxon>
        <taxon>Basidiomycota</taxon>
        <taxon>Agaricomycotina</taxon>
        <taxon>Agaricomycetes</taxon>
        <taxon>Agaricomycetidae</taxon>
        <taxon>Agaricales</taxon>
        <taxon>Marasmiineae</taxon>
        <taxon>Mycenaceae</taxon>
        <taxon>Mycena</taxon>
    </lineage>
</organism>
<dbReference type="Proteomes" id="UP001215280">
    <property type="component" value="Unassembled WGS sequence"/>
</dbReference>
<feature type="compositionally biased region" description="Basic and acidic residues" evidence="1">
    <location>
        <begin position="30"/>
        <end position="39"/>
    </location>
</feature>
<feature type="compositionally biased region" description="Low complexity" evidence="1">
    <location>
        <begin position="1"/>
        <end position="13"/>
    </location>
</feature>
<accession>A0AAD7HA76</accession>
<feature type="region of interest" description="Disordered" evidence="1">
    <location>
        <begin position="1"/>
        <end position="111"/>
    </location>
</feature>
<evidence type="ECO:0000256" key="1">
    <source>
        <dbReference type="SAM" id="MobiDB-lite"/>
    </source>
</evidence>
<dbReference type="EMBL" id="JARJLG010000352">
    <property type="protein sequence ID" value="KAJ7715226.1"/>
    <property type="molecule type" value="Genomic_DNA"/>
</dbReference>
<protein>
    <submittedName>
        <fullName evidence="2">Uncharacterized protein</fullName>
    </submittedName>
</protein>
<feature type="compositionally biased region" description="Polar residues" evidence="1">
    <location>
        <begin position="226"/>
        <end position="244"/>
    </location>
</feature>